<name>A0A9W7G4M2_9STRA</name>
<evidence type="ECO:0000313" key="2">
    <source>
        <dbReference type="EMBL" id="GMI32844.1"/>
    </source>
</evidence>
<evidence type="ECO:0000256" key="1">
    <source>
        <dbReference type="SAM" id="Coils"/>
    </source>
</evidence>
<protein>
    <submittedName>
        <fullName evidence="2">Uncharacterized protein</fullName>
    </submittedName>
</protein>
<proteinExistence type="predicted"/>
<organism evidence="2 3">
    <name type="scientific">Triparma retinervis</name>
    <dbReference type="NCBI Taxonomy" id="2557542"/>
    <lineage>
        <taxon>Eukaryota</taxon>
        <taxon>Sar</taxon>
        <taxon>Stramenopiles</taxon>
        <taxon>Ochrophyta</taxon>
        <taxon>Bolidophyceae</taxon>
        <taxon>Parmales</taxon>
        <taxon>Triparmaceae</taxon>
        <taxon>Triparma</taxon>
    </lineage>
</organism>
<dbReference type="AlphaFoldDB" id="A0A9W7G4M2"/>
<sequence>MPSIETPDLHYMSIQLNLLSHHIRSLESSNAALKIENARLTARVRTSAAKGADGEVHMHDLWACLESTIGDELVDNIQWKEGGGGGGGEAAEAAEYCVRLDRRIVKRERENRKLVGRCKDLGETVGLLRGGLRKARDEIEVLGDRVSDLEALLKEERRLRAEERTIRVEFELGLSRERREGGMREERLKGENEILKGKLEELRGRWERRERIVRVGVEQWQEATRKLADRIGYLEGVRK</sequence>
<gene>
    <name evidence="2" type="ORF">TrRE_jg9235</name>
</gene>
<feature type="coiled-coil region" evidence="1">
    <location>
        <begin position="132"/>
        <end position="159"/>
    </location>
</feature>
<dbReference type="EMBL" id="BRXZ01007715">
    <property type="protein sequence ID" value="GMI32844.1"/>
    <property type="molecule type" value="Genomic_DNA"/>
</dbReference>
<keyword evidence="3" id="KW-1185">Reference proteome</keyword>
<comment type="caution">
    <text evidence="2">The sequence shown here is derived from an EMBL/GenBank/DDBJ whole genome shotgun (WGS) entry which is preliminary data.</text>
</comment>
<dbReference type="OrthoDB" id="10623858at2759"/>
<keyword evidence="1" id="KW-0175">Coiled coil</keyword>
<dbReference type="Proteomes" id="UP001165082">
    <property type="component" value="Unassembled WGS sequence"/>
</dbReference>
<evidence type="ECO:0000313" key="3">
    <source>
        <dbReference type="Proteomes" id="UP001165082"/>
    </source>
</evidence>
<reference evidence="2" key="1">
    <citation type="submission" date="2022-07" db="EMBL/GenBank/DDBJ databases">
        <title>Genome analysis of Parmales, a sister group of diatoms, reveals the evolutionary specialization of diatoms from phago-mixotrophs to photoautotrophs.</title>
        <authorList>
            <person name="Ban H."/>
            <person name="Sato S."/>
            <person name="Yoshikawa S."/>
            <person name="Kazumasa Y."/>
            <person name="Nakamura Y."/>
            <person name="Ichinomiya M."/>
            <person name="Saitoh K."/>
            <person name="Sato N."/>
            <person name="Blanc-Mathieu R."/>
            <person name="Endo H."/>
            <person name="Kuwata A."/>
            <person name="Ogata H."/>
        </authorList>
    </citation>
    <scope>NUCLEOTIDE SEQUENCE</scope>
</reference>
<accession>A0A9W7G4M2</accession>